<dbReference type="InterPro" id="IPR023385">
    <property type="entry name" value="YopX-like_C"/>
</dbReference>
<evidence type="ECO:0000259" key="1">
    <source>
        <dbReference type="Pfam" id="PF09643"/>
    </source>
</evidence>
<reference evidence="2" key="1">
    <citation type="journal article" date="2021" name="Proc. Natl. Acad. Sci. U.S.A.">
        <title>A Catalog of Tens of Thousands of Viruses from Human Metagenomes Reveals Hidden Associations with Chronic Diseases.</title>
        <authorList>
            <person name="Tisza M.J."/>
            <person name="Buck C.B."/>
        </authorList>
    </citation>
    <scope>NUCLEOTIDE SEQUENCE</scope>
    <source>
        <strain evidence="2">Ct7EW56</strain>
    </source>
</reference>
<proteinExistence type="predicted"/>
<dbReference type="EMBL" id="BK015904">
    <property type="protein sequence ID" value="DAD72708.1"/>
    <property type="molecule type" value="Genomic_DNA"/>
</dbReference>
<protein>
    <submittedName>
        <fullName evidence="2">YopX protein</fullName>
    </submittedName>
</protein>
<name>A0A8S5LRQ9_9CAUD</name>
<dbReference type="Gene3D" id="2.30.30.290">
    <property type="entry name" value="YopX-like domains"/>
    <property type="match status" value="1"/>
</dbReference>
<dbReference type="InterPro" id="IPR019096">
    <property type="entry name" value="YopX_protein"/>
</dbReference>
<dbReference type="Pfam" id="PF09643">
    <property type="entry name" value="YopX"/>
    <property type="match status" value="1"/>
</dbReference>
<feature type="domain" description="YopX protein" evidence="1">
    <location>
        <begin position="7"/>
        <end position="148"/>
    </location>
</feature>
<dbReference type="SUPFAM" id="SSF159006">
    <property type="entry name" value="YopX-like"/>
    <property type="match status" value="1"/>
</dbReference>
<sequence length="149" mass="17286">MKDRYLFKAKRIDNGEWVQGALLDGENHCIIGQEIKFSPYVEHECKIAGYEVDRNTICQCTGLKDKNGKLIWENDVVKDLFSDDCAPIKYGSYQSCFDSTITKTEHVGFYADWTGRYAKRYRKDLGYWINMVDAEIVGNIFDNPELFEV</sequence>
<evidence type="ECO:0000313" key="2">
    <source>
        <dbReference type="EMBL" id="DAD72708.1"/>
    </source>
</evidence>
<dbReference type="InterPro" id="IPR010024">
    <property type="entry name" value="CHP16711"/>
</dbReference>
<organism evidence="2">
    <name type="scientific">Siphoviridae sp. ct7EW56</name>
    <dbReference type="NCBI Taxonomy" id="2827562"/>
    <lineage>
        <taxon>Viruses</taxon>
        <taxon>Duplodnaviria</taxon>
        <taxon>Heunggongvirae</taxon>
        <taxon>Uroviricota</taxon>
        <taxon>Caudoviricetes</taxon>
    </lineage>
</organism>
<dbReference type="NCBIfam" id="TIGR01671">
    <property type="entry name" value="phage_TIGR01671"/>
    <property type="match status" value="1"/>
</dbReference>
<accession>A0A8S5LRQ9</accession>